<gene>
    <name evidence="2" type="ORF">OG579_21700</name>
</gene>
<proteinExistence type="predicted"/>
<feature type="transmembrane region" description="Helical" evidence="1">
    <location>
        <begin position="190"/>
        <end position="211"/>
    </location>
</feature>
<dbReference type="Proteomes" id="UP001432128">
    <property type="component" value="Chromosome"/>
</dbReference>
<accession>A0AAU4K2P2</accession>
<reference evidence="2 3" key="1">
    <citation type="submission" date="2022-10" db="EMBL/GenBank/DDBJ databases">
        <title>The complete genomes of actinobacterial strains from the NBC collection.</title>
        <authorList>
            <person name="Joergensen T.S."/>
            <person name="Alvarez Arevalo M."/>
            <person name="Sterndorff E.B."/>
            <person name="Faurdal D."/>
            <person name="Vuksanovic O."/>
            <person name="Mourched A.-S."/>
            <person name="Charusanti P."/>
            <person name="Shaw S."/>
            <person name="Blin K."/>
            <person name="Weber T."/>
        </authorList>
    </citation>
    <scope>NUCLEOTIDE SEQUENCE [LARGE SCALE GENOMIC DNA]</scope>
    <source>
        <strain evidence="2 3">NBC_00319</strain>
    </source>
</reference>
<feature type="transmembrane region" description="Helical" evidence="1">
    <location>
        <begin position="137"/>
        <end position="154"/>
    </location>
</feature>
<feature type="transmembrane region" description="Helical" evidence="1">
    <location>
        <begin position="105"/>
        <end position="125"/>
    </location>
</feature>
<feature type="transmembrane region" description="Helical" evidence="1">
    <location>
        <begin position="313"/>
        <end position="332"/>
    </location>
</feature>
<keyword evidence="3" id="KW-1185">Reference proteome</keyword>
<feature type="transmembrane region" description="Helical" evidence="1">
    <location>
        <begin position="257"/>
        <end position="275"/>
    </location>
</feature>
<evidence type="ECO:0000313" key="2">
    <source>
        <dbReference type="EMBL" id="WUM20254.1"/>
    </source>
</evidence>
<dbReference type="KEGG" id="whr:OG579_21700"/>
<keyword evidence="1" id="KW-0472">Membrane</keyword>
<protein>
    <submittedName>
        <fullName evidence="2">Uncharacterized protein</fullName>
    </submittedName>
</protein>
<feature type="transmembrane region" description="Helical" evidence="1">
    <location>
        <begin position="281"/>
        <end position="301"/>
    </location>
</feature>
<organism evidence="2 3">
    <name type="scientific">Williamsia herbipolensis</name>
    <dbReference type="NCBI Taxonomy" id="1603258"/>
    <lineage>
        <taxon>Bacteria</taxon>
        <taxon>Bacillati</taxon>
        <taxon>Actinomycetota</taxon>
        <taxon>Actinomycetes</taxon>
        <taxon>Mycobacteriales</taxon>
        <taxon>Nocardiaceae</taxon>
        <taxon>Williamsia</taxon>
    </lineage>
</organism>
<feature type="transmembrane region" description="Helical" evidence="1">
    <location>
        <begin position="338"/>
        <end position="357"/>
    </location>
</feature>
<keyword evidence="1" id="KW-1133">Transmembrane helix</keyword>
<dbReference type="RefSeq" id="WP_328857627.1">
    <property type="nucleotide sequence ID" value="NZ_CP108021.1"/>
</dbReference>
<name>A0AAU4K2P2_9NOCA</name>
<sequence length="397" mass="43949">MGTAVVLLVIAGRLLVPLLIPRFPVPAIIAALVLDAVDQTIFQQVPGLDIAGYQQYDKALDVYYLAIAYLSTLQNWSDPFAFGIARFLFYYRLVGVVAFEFSDSRWLLLVFPNTFEYFFIAYEVIRCRWAPTRLNRRALIALAAGIWIVIKLPQEWWLHIAELDVTDEVKTKVFGVGLADGWGTAVAHRWWVVIVALAVLAALAVAVRAGVSRLPEGDWPFGFVVSARTRGGNVARVPANVRASQSAFLRGPLIEKIVLVSMLLLVFSRIVPGVRATNTQIVVTVIILVVANSVVSHWIAGRGTEWTSTVSQFIAVSAINAGVVVALVLLPTPGGSTVTPLPSLFFLLLISLIVTLYDRYRMLRKLRSGKPFPIWVLRRRLLERTRRTVAGVGTRSD</sequence>
<dbReference type="EMBL" id="CP108021">
    <property type="protein sequence ID" value="WUM20254.1"/>
    <property type="molecule type" value="Genomic_DNA"/>
</dbReference>
<dbReference type="AlphaFoldDB" id="A0AAU4K2P2"/>
<evidence type="ECO:0000256" key="1">
    <source>
        <dbReference type="SAM" id="Phobius"/>
    </source>
</evidence>
<keyword evidence="1" id="KW-0812">Transmembrane</keyword>
<evidence type="ECO:0000313" key="3">
    <source>
        <dbReference type="Proteomes" id="UP001432128"/>
    </source>
</evidence>